<name>A0A2P6N9V9_9EUKA</name>
<comment type="caution">
    <text evidence="4">The sequence shown here is derived from an EMBL/GenBank/DDBJ whole genome shotgun (WGS) entry which is preliminary data.</text>
</comment>
<dbReference type="InParanoid" id="A0A2P6N9V9"/>
<protein>
    <submittedName>
        <fullName evidence="4">Thioredoxin-like protein 1-like</fullName>
    </submittedName>
</protein>
<dbReference type="OrthoDB" id="2121326at2759"/>
<dbReference type="InterPro" id="IPR010400">
    <property type="entry name" value="PITH_dom"/>
</dbReference>
<feature type="domain" description="PITH" evidence="3">
    <location>
        <begin position="20"/>
        <end position="206"/>
    </location>
</feature>
<reference evidence="4 5" key="1">
    <citation type="journal article" date="2018" name="Genome Biol. Evol.">
        <title>Multiple Roots of Fruiting Body Formation in Amoebozoa.</title>
        <authorList>
            <person name="Hillmann F."/>
            <person name="Forbes G."/>
            <person name="Novohradska S."/>
            <person name="Ferling I."/>
            <person name="Riege K."/>
            <person name="Groth M."/>
            <person name="Westermann M."/>
            <person name="Marz M."/>
            <person name="Spaller T."/>
            <person name="Winckler T."/>
            <person name="Schaap P."/>
            <person name="Glockner G."/>
        </authorList>
    </citation>
    <scope>NUCLEOTIDE SEQUENCE [LARGE SCALE GENOMIC DNA]</scope>
    <source>
        <strain evidence="4 5">Jena</strain>
    </source>
</reference>
<evidence type="ECO:0000259" key="3">
    <source>
        <dbReference type="PROSITE" id="PS51532"/>
    </source>
</evidence>
<comment type="similarity">
    <text evidence="1">Belongs to the PITHD1 family.</text>
</comment>
<dbReference type="InterPro" id="IPR037047">
    <property type="entry name" value="PITH_dom_sf"/>
</dbReference>
<organism evidence="4 5">
    <name type="scientific">Planoprotostelium fungivorum</name>
    <dbReference type="NCBI Taxonomy" id="1890364"/>
    <lineage>
        <taxon>Eukaryota</taxon>
        <taxon>Amoebozoa</taxon>
        <taxon>Evosea</taxon>
        <taxon>Variosea</taxon>
        <taxon>Cavosteliida</taxon>
        <taxon>Cavosteliaceae</taxon>
        <taxon>Planoprotostelium</taxon>
    </lineage>
</organism>
<accession>A0A2P6N9V9</accession>
<dbReference type="GO" id="GO:0005737">
    <property type="term" value="C:cytoplasm"/>
    <property type="evidence" value="ECO:0007669"/>
    <property type="project" value="UniProtKB-ARBA"/>
</dbReference>
<dbReference type="PROSITE" id="PS51532">
    <property type="entry name" value="PITH"/>
    <property type="match status" value="1"/>
</dbReference>
<dbReference type="EMBL" id="MDYQ01000140">
    <property type="protein sequence ID" value="PRP80720.1"/>
    <property type="molecule type" value="Genomic_DNA"/>
</dbReference>
<sequence length="206" mass="24041">MKRTAEGDNDKDKEKEKEETSLRPDPQFIDLNDYVERKNTECLNEKRRESCRDIIWSTNKKPLESDADEQLLIKIHFMNEVRLHSFKLTAQLDGRAPKTVKLFVNMPDMDFSDAEKEKPVQTLTFKEEDYQEVFHGKVRKNTNGEEPQRRFGTTLKNLEYVKFQKVYTVTIFIVDNVKGGDTTALTSLQFFGKHAKSITKVETVIE</sequence>
<dbReference type="Gene3D" id="2.60.120.470">
    <property type="entry name" value="PITH domain"/>
    <property type="match status" value="1"/>
</dbReference>
<keyword evidence="5" id="KW-1185">Reference proteome</keyword>
<proteinExistence type="inferred from homology"/>
<dbReference type="Proteomes" id="UP000241769">
    <property type="component" value="Unassembled WGS sequence"/>
</dbReference>
<evidence type="ECO:0000313" key="5">
    <source>
        <dbReference type="Proteomes" id="UP000241769"/>
    </source>
</evidence>
<dbReference type="STRING" id="1890364.A0A2P6N9V9"/>
<feature type="compositionally biased region" description="Basic and acidic residues" evidence="2">
    <location>
        <begin position="1"/>
        <end position="22"/>
    </location>
</feature>
<dbReference type="InterPro" id="IPR008979">
    <property type="entry name" value="Galactose-bd-like_sf"/>
</dbReference>
<dbReference type="PANTHER" id="PTHR12175:SF5">
    <property type="entry name" value="OS03G0795500 PROTEIN"/>
    <property type="match status" value="1"/>
</dbReference>
<dbReference type="PANTHER" id="PTHR12175">
    <property type="entry name" value="AD039 HT014 THIOREDOXIN FAMILY TRP26"/>
    <property type="match status" value="1"/>
</dbReference>
<evidence type="ECO:0000313" key="4">
    <source>
        <dbReference type="EMBL" id="PRP80720.1"/>
    </source>
</evidence>
<dbReference type="InterPro" id="IPR045099">
    <property type="entry name" value="PITH1-like"/>
</dbReference>
<gene>
    <name evidence="4" type="ORF">PROFUN_11593</name>
</gene>
<dbReference type="AlphaFoldDB" id="A0A2P6N9V9"/>
<dbReference type="Pfam" id="PF06201">
    <property type="entry name" value="PITH"/>
    <property type="match status" value="1"/>
</dbReference>
<feature type="region of interest" description="Disordered" evidence="2">
    <location>
        <begin position="1"/>
        <end position="28"/>
    </location>
</feature>
<dbReference type="SUPFAM" id="SSF49785">
    <property type="entry name" value="Galactose-binding domain-like"/>
    <property type="match status" value="1"/>
</dbReference>
<evidence type="ECO:0000256" key="2">
    <source>
        <dbReference type="SAM" id="MobiDB-lite"/>
    </source>
</evidence>
<evidence type="ECO:0000256" key="1">
    <source>
        <dbReference type="ARBA" id="ARBA00025788"/>
    </source>
</evidence>